<keyword evidence="2" id="KW-1185">Reference proteome</keyword>
<comment type="caution">
    <text evidence="1">The sequence shown here is derived from an EMBL/GenBank/DDBJ whole genome shotgun (WGS) entry which is preliminary data.</text>
</comment>
<sequence length="18" mass="2178">MKENVWIPFLIMGKDEKV</sequence>
<protein>
    <submittedName>
        <fullName evidence="1">Uncharacterized protein</fullName>
    </submittedName>
</protein>
<dbReference type="AlphaFoldDB" id="A0A9N9ZI21"/>
<gene>
    <name evidence="1" type="ORF">CSOL1703_00018283</name>
</gene>
<evidence type="ECO:0000313" key="2">
    <source>
        <dbReference type="Proteomes" id="UP000775872"/>
    </source>
</evidence>
<reference evidence="1" key="1">
    <citation type="submission" date="2021-10" db="EMBL/GenBank/DDBJ databases">
        <authorList>
            <person name="Piombo E."/>
        </authorList>
    </citation>
    <scope>NUCLEOTIDE SEQUENCE</scope>
</reference>
<name>A0A9N9ZI21_9HYPO</name>
<proteinExistence type="predicted"/>
<dbReference type="EMBL" id="CABFOC020000064">
    <property type="protein sequence ID" value="CAH0056867.1"/>
    <property type="molecule type" value="Genomic_DNA"/>
</dbReference>
<accession>A0A9N9ZI21</accession>
<evidence type="ECO:0000313" key="1">
    <source>
        <dbReference type="EMBL" id="CAH0056867.1"/>
    </source>
</evidence>
<dbReference type="Proteomes" id="UP000775872">
    <property type="component" value="Unassembled WGS sequence"/>
</dbReference>
<organism evidence="1 2">
    <name type="scientific">Clonostachys solani</name>
    <dbReference type="NCBI Taxonomy" id="160281"/>
    <lineage>
        <taxon>Eukaryota</taxon>
        <taxon>Fungi</taxon>
        <taxon>Dikarya</taxon>
        <taxon>Ascomycota</taxon>
        <taxon>Pezizomycotina</taxon>
        <taxon>Sordariomycetes</taxon>
        <taxon>Hypocreomycetidae</taxon>
        <taxon>Hypocreales</taxon>
        <taxon>Bionectriaceae</taxon>
        <taxon>Clonostachys</taxon>
    </lineage>
</organism>